<feature type="signal peptide" evidence="1">
    <location>
        <begin position="1"/>
        <end position="22"/>
    </location>
</feature>
<evidence type="ECO:0000256" key="1">
    <source>
        <dbReference type="SAM" id="SignalP"/>
    </source>
</evidence>
<proteinExistence type="predicted"/>
<protein>
    <submittedName>
        <fullName evidence="2">Uncharacterized protein</fullName>
    </submittedName>
</protein>
<keyword evidence="1" id="KW-0732">Signal</keyword>
<dbReference type="EMBL" id="REGN01001847">
    <property type="protein sequence ID" value="RNA32094.1"/>
    <property type="molecule type" value="Genomic_DNA"/>
</dbReference>
<gene>
    <name evidence="2" type="ORF">BpHYR1_050500</name>
</gene>
<keyword evidence="3" id="KW-1185">Reference proteome</keyword>
<evidence type="ECO:0000313" key="2">
    <source>
        <dbReference type="EMBL" id="RNA32094.1"/>
    </source>
</evidence>
<dbReference type="AlphaFoldDB" id="A0A3M7S8F3"/>
<accession>A0A3M7S8F3</accession>
<feature type="chain" id="PRO_5018215086" evidence="1">
    <location>
        <begin position="23"/>
        <end position="228"/>
    </location>
</feature>
<comment type="caution">
    <text evidence="2">The sequence shown here is derived from an EMBL/GenBank/DDBJ whole genome shotgun (WGS) entry which is preliminary data.</text>
</comment>
<name>A0A3M7S8F3_BRAPC</name>
<organism evidence="2 3">
    <name type="scientific">Brachionus plicatilis</name>
    <name type="common">Marine rotifer</name>
    <name type="synonym">Brachionus muelleri</name>
    <dbReference type="NCBI Taxonomy" id="10195"/>
    <lineage>
        <taxon>Eukaryota</taxon>
        <taxon>Metazoa</taxon>
        <taxon>Spiralia</taxon>
        <taxon>Gnathifera</taxon>
        <taxon>Rotifera</taxon>
        <taxon>Eurotatoria</taxon>
        <taxon>Monogononta</taxon>
        <taxon>Pseudotrocha</taxon>
        <taxon>Ploima</taxon>
        <taxon>Brachionidae</taxon>
        <taxon>Brachionus</taxon>
    </lineage>
</organism>
<dbReference type="Proteomes" id="UP000276133">
    <property type="component" value="Unassembled WGS sequence"/>
</dbReference>
<evidence type="ECO:0000313" key="3">
    <source>
        <dbReference type="Proteomes" id="UP000276133"/>
    </source>
</evidence>
<sequence length="228" mass="26864">MENWWLRFLILYPLCLIKIATSEPLRIFPYHGDSVNSAKYIKIKTLSLDNDEFSSRFDDQFSLYSDEYRKKRDSEVYSITDPYSVSNRINCNYTISEKKLKCSGPSKTIECACDYKLEKSEKSFLYFGIEKFNFDQNLTNIMLYPRTLGQTSWLNSTIWSLNRFIKFSIHHEEDVFDFGLRVEKNCFENLLDFFESTKFYTSINLIENKALKFKSSNVKIIGSLVIVS</sequence>
<reference evidence="2 3" key="1">
    <citation type="journal article" date="2018" name="Sci. Rep.">
        <title>Genomic signatures of local adaptation to the degree of environmental predictability in rotifers.</title>
        <authorList>
            <person name="Franch-Gras L."/>
            <person name="Hahn C."/>
            <person name="Garcia-Roger E.M."/>
            <person name="Carmona M.J."/>
            <person name="Serra M."/>
            <person name="Gomez A."/>
        </authorList>
    </citation>
    <scope>NUCLEOTIDE SEQUENCE [LARGE SCALE GENOMIC DNA]</scope>
    <source>
        <strain evidence="2">HYR1</strain>
    </source>
</reference>
<dbReference type="OrthoDB" id="10479220at2759"/>